<keyword evidence="1" id="KW-1133">Transmembrane helix</keyword>
<accession>A0A017S1I0</accession>
<evidence type="ECO:0000313" key="2">
    <source>
        <dbReference type="EMBL" id="EYE90908.1"/>
    </source>
</evidence>
<gene>
    <name evidence="2" type="ORF">EURHEDRAFT_416953</name>
</gene>
<dbReference type="EMBL" id="KK088451">
    <property type="protein sequence ID" value="EYE90908.1"/>
    <property type="molecule type" value="Genomic_DNA"/>
</dbReference>
<dbReference type="GeneID" id="63698214"/>
<keyword evidence="1" id="KW-0472">Membrane</keyword>
<evidence type="ECO:0000313" key="3">
    <source>
        <dbReference type="Proteomes" id="UP000019804"/>
    </source>
</evidence>
<evidence type="ECO:0000256" key="1">
    <source>
        <dbReference type="SAM" id="Phobius"/>
    </source>
</evidence>
<dbReference type="AlphaFoldDB" id="A0A017S1I0"/>
<sequence length="108" mass="11898">MTLPIQSEYITAFLCGLLVFNILLLIATFATIPAILDSPLLGPLYALCLQLVVAIFAVRLFYQATNQMFELRNKKTIVLILVYGVFPLPIMVIKVTGGLLSMVCGCRC</sequence>
<dbReference type="OrthoDB" id="4508413at2759"/>
<dbReference type="HOGENOM" id="CLU_166975_0_0_1"/>
<keyword evidence="3" id="KW-1185">Reference proteome</keyword>
<feature type="transmembrane region" description="Helical" evidence="1">
    <location>
        <begin position="74"/>
        <end position="93"/>
    </location>
</feature>
<feature type="transmembrane region" description="Helical" evidence="1">
    <location>
        <begin position="12"/>
        <end position="36"/>
    </location>
</feature>
<feature type="transmembrane region" description="Helical" evidence="1">
    <location>
        <begin position="42"/>
        <end position="62"/>
    </location>
</feature>
<name>A0A017S1I0_ASPRC</name>
<reference evidence="3" key="1">
    <citation type="journal article" date="2014" name="Nat. Commun.">
        <title>Genomic adaptations of the halophilic Dead Sea filamentous fungus Eurotium rubrum.</title>
        <authorList>
            <person name="Kis-Papo T."/>
            <person name="Weig A.R."/>
            <person name="Riley R."/>
            <person name="Persoh D."/>
            <person name="Salamov A."/>
            <person name="Sun H."/>
            <person name="Lipzen A."/>
            <person name="Wasser S.P."/>
            <person name="Rambold G."/>
            <person name="Grigoriev I.V."/>
            <person name="Nevo E."/>
        </authorList>
    </citation>
    <scope>NUCLEOTIDE SEQUENCE [LARGE SCALE GENOMIC DNA]</scope>
    <source>
        <strain evidence="3">CBS 135680</strain>
    </source>
</reference>
<organism evidence="2 3">
    <name type="scientific">Aspergillus ruber (strain CBS 135680)</name>
    <dbReference type="NCBI Taxonomy" id="1388766"/>
    <lineage>
        <taxon>Eukaryota</taxon>
        <taxon>Fungi</taxon>
        <taxon>Dikarya</taxon>
        <taxon>Ascomycota</taxon>
        <taxon>Pezizomycotina</taxon>
        <taxon>Eurotiomycetes</taxon>
        <taxon>Eurotiomycetidae</taxon>
        <taxon>Eurotiales</taxon>
        <taxon>Aspergillaceae</taxon>
        <taxon>Aspergillus</taxon>
        <taxon>Aspergillus subgen. Aspergillus</taxon>
    </lineage>
</organism>
<proteinExistence type="predicted"/>
<keyword evidence="1" id="KW-0812">Transmembrane</keyword>
<dbReference type="RefSeq" id="XP_040634598.1">
    <property type="nucleotide sequence ID" value="XM_040783090.1"/>
</dbReference>
<protein>
    <submittedName>
        <fullName evidence="2">Uncharacterized protein</fullName>
    </submittedName>
</protein>
<dbReference type="Proteomes" id="UP000019804">
    <property type="component" value="Unassembled WGS sequence"/>
</dbReference>